<keyword evidence="9 16" id="KW-0822">Tryptophan biosynthesis</keyword>
<dbReference type="PROSITE" id="PS00614">
    <property type="entry name" value="IGPS"/>
    <property type="match status" value="1"/>
</dbReference>
<evidence type="ECO:0000256" key="8">
    <source>
        <dbReference type="ARBA" id="ARBA00022793"/>
    </source>
</evidence>
<comment type="pathway">
    <text evidence="6 16">Amino-acid biosynthesis; L-tryptophan biosynthesis; L-tryptophan from chorismate: step 1/5.</text>
</comment>
<comment type="catalytic activity">
    <reaction evidence="1 16">
        <text>N-(5-phospho-beta-D-ribosyl)anthranilate = 1-(2-carboxyphenylamino)-1-deoxy-D-ribulose 5-phosphate</text>
        <dbReference type="Rhea" id="RHEA:21540"/>
        <dbReference type="ChEBI" id="CHEBI:18277"/>
        <dbReference type="ChEBI" id="CHEBI:58613"/>
        <dbReference type="EC" id="5.3.1.24"/>
    </reaction>
</comment>
<evidence type="ECO:0000256" key="12">
    <source>
        <dbReference type="ARBA" id="ARBA00023235"/>
    </source>
</evidence>
<dbReference type="Gene3D" id="3.20.20.70">
    <property type="entry name" value="Aldolase class I"/>
    <property type="match status" value="2"/>
</dbReference>
<comment type="pathway">
    <text evidence="5 16">Amino-acid biosynthesis; L-tryptophan biosynthesis; L-tryptophan from chorismate: step 4/5.</text>
</comment>
<dbReference type="FunFam" id="3.40.50.880:FF:000031">
    <property type="entry name" value="Multifunctional tryptophan biosynthesis protein"/>
    <property type="match status" value="1"/>
</dbReference>
<feature type="domain" description="Glutamine amidotransferase" evidence="17">
    <location>
        <begin position="4"/>
        <end position="187"/>
    </location>
</feature>
<dbReference type="PANTHER" id="PTHR43418">
    <property type="entry name" value="MULTIFUNCTIONAL TRYPTOPHAN BIOSYNTHESIS PROTEIN-RELATED"/>
    <property type="match status" value="1"/>
</dbReference>
<dbReference type="InterPro" id="IPR050472">
    <property type="entry name" value="Anth_synth/Amidotransfase"/>
</dbReference>
<dbReference type="OrthoDB" id="524799at2759"/>
<dbReference type="Gene3D" id="3.40.50.880">
    <property type="match status" value="1"/>
</dbReference>
<evidence type="ECO:0000256" key="13">
    <source>
        <dbReference type="ARBA" id="ARBA00023239"/>
    </source>
</evidence>
<keyword evidence="7 16" id="KW-0028">Amino-acid biosynthesis</keyword>
<evidence type="ECO:0000256" key="11">
    <source>
        <dbReference type="ARBA" id="ARBA00023141"/>
    </source>
</evidence>
<comment type="function">
    <text evidence="3 16">Trifunctional enzyme bearing the Gln amidotransferase (GATase) domain of anthranilate synthase, indole-glycerolphosphate synthase, and phosphoribosylanthranilate isomerase activities.</text>
</comment>
<keyword evidence="13 16" id="KW-0456">Lyase</keyword>
<reference evidence="21" key="1">
    <citation type="journal article" date="2018" name="Nat. Microbiol.">
        <title>Leveraging single-cell genomics to expand the fungal tree of life.</title>
        <authorList>
            <person name="Ahrendt S.R."/>
            <person name="Quandt C.A."/>
            <person name="Ciobanu D."/>
            <person name="Clum A."/>
            <person name="Salamov A."/>
            <person name="Andreopoulos B."/>
            <person name="Cheng J.F."/>
            <person name="Woyke T."/>
            <person name="Pelin A."/>
            <person name="Henrissat B."/>
            <person name="Reynolds N.K."/>
            <person name="Benny G.L."/>
            <person name="Smith M.E."/>
            <person name="James T.Y."/>
            <person name="Grigoriev I.V."/>
        </authorList>
    </citation>
    <scope>NUCLEOTIDE SEQUENCE [LARGE SCALE GENOMIC DNA]</scope>
    <source>
        <strain evidence="21">RSA 1356</strain>
    </source>
</reference>
<evidence type="ECO:0000256" key="3">
    <source>
        <dbReference type="ARBA" id="ARBA00003272"/>
    </source>
</evidence>
<comment type="catalytic activity">
    <reaction evidence="15 16">
        <text>chorismate + L-glutamine = anthranilate + pyruvate + L-glutamate + H(+)</text>
        <dbReference type="Rhea" id="RHEA:21732"/>
        <dbReference type="ChEBI" id="CHEBI:15361"/>
        <dbReference type="ChEBI" id="CHEBI:15378"/>
        <dbReference type="ChEBI" id="CHEBI:16567"/>
        <dbReference type="ChEBI" id="CHEBI:29748"/>
        <dbReference type="ChEBI" id="CHEBI:29985"/>
        <dbReference type="ChEBI" id="CHEBI:58359"/>
        <dbReference type="EC" id="4.1.3.27"/>
    </reaction>
</comment>
<evidence type="ECO:0000256" key="2">
    <source>
        <dbReference type="ARBA" id="ARBA00001633"/>
    </source>
</evidence>
<name>A0A4V1IWM5_9FUNG</name>
<keyword evidence="10" id="KW-0315">Glutamine amidotransferase</keyword>
<dbReference type="InterPro" id="IPR001468">
    <property type="entry name" value="Indole-3-GlycerolPSynthase_CS"/>
</dbReference>
<dbReference type="CDD" id="cd00405">
    <property type="entry name" value="PRAI"/>
    <property type="match status" value="1"/>
</dbReference>
<evidence type="ECO:0000256" key="7">
    <source>
        <dbReference type="ARBA" id="ARBA00022605"/>
    </source>
</evidence>
<organism evidence="20 21">
    <name type="scientific">Thamnocephalis sphaerospora</name>
    <dbReference type="NCBI Taxonomy" id="78915"/>
    <lineage>
        <taxon>Eukaryota</taxon>
        <taxon>Fungi</taxon>
        <taxon>Fungi incertae sedis</taxon>
        <taxon>Zoopagomycota</taxon>
        <taxon>Zoopagomycotina</taxon>
        <taxon>Zoopagomycetes</taxon>
        <taxon>Zoopagales</taxon>
        <taxon>Sigmoideomycetaceae</taxon>
        <taxon>Thamnocephalis</taxon>
    </lineage>
</organism>
<keyword evidence="11 16" id="KW-0057">Aromatic amino acid biosynthesis</keyword>
<dbReference type="EC" id="4.1.3.27" evidence="16"/>
<dbReference type="SUPFAM" id="SSF52317">
    <property type="entry name" value="Class I glutamine amidotransferase-like"/>
    <property type="match status" value="1"/>
</dbReference>
<dbReference type="GO" id="GO:0005829">
    <property type="term" value="C:cytosol"/>
    <property type="evidence" value="ECO:0007669"/>
    <property type="project" value="TreeGrafter"/>
</dbReference>
<comment type="catalytic activity">
    <reaction evidence="2 16">
        <text>1-(2-carboxyphenylamino)-1-deoxy-D-ribulose 5-phosphate + H(+) = (1S,2R)-1-C-(indol-3-yl)glycerol 3-phosphate + CO2 + H2O</text>
        <dbReference type="Rhea" id="RHEA:23476"/>
        <dbReference type="ChEBI" id="CHEBI:15377"/>
        <dbReference type="ChEBI" id="CHEBI:15378"/>
        <dbReference type="ChEBI" id="CHEBI:16526"/>
        <dbReference type="ChEBI" id="CHEBI:58613"/>
        <dbReference type="ChEBI" id="CHEBI:58866"/>
        <dbReference type="EC" id="4.1.1.48"/>
    </reaction>
</comment>
<keyword evidence="12 16" id="KW-0413">Isomerase</keyword>
<dbReference type="SUPFAM" id="SSF51366">
    <property type="entry name" value="Ribulose-phoshate binding barrel"/>
    <property type="match status" value="2"/>
</dbReference>
<dbReference type="PRINTS" id="PR00097">
    <property type="entry name" value="ANTSNTHASEII"/>
</dbReference>
<protein>
    <recommendedName>
        <fullName evidence="16">Multifunctional tryptophan biosynthesis protein</fullName>
    </recommendedName>
    <domain>
        <recommendedName>
            <fullName evidence="16">Anthranilate synthase component 2</fullName>
            <shortName evidence="16">AS</shortName>
            <ecNumber evidence="16">4.1.3.27</ecNumber>
        </recommendedName>
        <alternativeName>
            <fullName evidence="16">Anthranilate synthase, glutamine amidotransferase component</fullName>
        </alternativeName>
    </domain>
    <domain>
        <recommendedName>
            <fullName evidence="16">Indole-3-glycerol phosphate synthase</fullName>
            <shortName evidence="16">IGPS</shortName>
            <ecNumber evidence="16">4.1.1.48</ecNumber>
        </recommendedName>
    </domain>
    <domain>
        <recommendedName>
            <fullName evidence="16">N-(5'-phosphoribosyl)anthranilate isomerase</fullName>
            <shortName evidence="16">PRAI</shortName>
            <ecNumber evidence="16">5.3.1.24</ecNumber>
        </recommendedName>
    </domain>
</protein>
<gene>
    <name evidence="20" type="ORF">THASP1DRAFT_16149</name>
</gene>
<dbReference type="GO" id="GO:0000162">
    <property type="term" value="P:L-tryptophan biosynthetic process"/>
    <property type="evidence" value="ECO:0007669"/>
    <property type="project" value="UniProtKB-UniRule"/>
</dbReference>
<dbReference type="EMBL" id="KZ992640">
    <property type="protein sequence ID" value="RKP08079.1"/>
    <property type="molecule type" value="Genomic_DNA"/>
</dbReference>
<dbReference type="AlphaFoldDB" id="A0A4V1IWM5"/>
<dbReference type="InterPro" id="IPR006221">
    <property type="entry name" value="TrpG/PapA_dom"/>
</dbReference>
<dbReference type="EC" id="5.3.1.24" evidence="16"/>
<dbReference type="GO" id="GO:0004640">
    <property type="term" value="F:phosphoribosylanthranilate isomerase activity"/>
    <property type="evidence" value="ECO:0007669"/>
    <property type="project" value="UniProtKB-UniRule"/>
</dbReference>
<keyword evidence="21" id="KW-1185">Reference proteome</keyword>
<dbReference type="FunFam" id="3.20.20.70:FF:000024">
    <property type="entry name" value="Indole-3-glycerol phosphate synthase"/>
    <property type="match status" value="1"/>
</dbReference>
<evidence type="ECO:0000259" key="19">
    <source>
        <dbReference type="Pfam" id="PF00697"/>
    </source>
</evidence>
<evidence type="ECO:0000256" key="10">
    <source>
        <dbReference type="ARBA" id="ARBA00022962"/>
    </source>
</evidence>
<dbReference type="InterPro" id="IPR013785">
    <property type="entry name" value="Aldolase_TIM"/>
</dbReference>
<dbReference type="CDD" id="cd00331">
    <property type="entry name" value="IGPS"/>
    <property type="match status" value="1"/>
</dbReference>
<accession>A0A4V1IWM5</accession>
<dbReference type="PROSITE" id="PS51273">
    <property type="entry name" value="GATASE_TYPE_1"/>
    <property type="match status" value="1"/>
</dbReference>
<evidence type="ECO:0000259" key="17">
    <source>
        <dbReference type="Pfam" id="PF00117"/>
    </source>
</evidence>
<evidence type="ECO:0000313" key="20">
    <source>
        <dbReference type="EMBL" id="RKP08079.1"/>
    </source>
</evidence>
<dbReference type="Pfam" id="PF00697">
    <property type="entry name" value="PRAI"/>
    <property type="match status" value="1"/>
</dbReference>
<comment type="pathway">
    <text evidence="4 16">Amino-acid biosynthesis; L-tryptophan biosynthesis; L-tryptophan from chorismate: step 3/5.</text>
</comment>
<feature type="domain" description="Indole-3-glycerol phosphate synthase" evidence="18">
    <location>
        <begin position="228"/>
        <end position="492"/>
    </location>
</feature>
<feature type="domain" description="N-(5'phosphoribosyl) anthranilate isomerase (PRAI)" evidence="19">
    <location>
        <begin position="569"/>
        <end position="756"/>
    </location>
</feature>
<proteinExistence type="inferred from homology"/>
<dbReference type="CDD" id="cd01743">
    <property type="entry name" value="GATase1_Anthranilate_Synthase"/>
    <property type="match status" value="1"/>
</dbReference>
<dbReference type="HAMAP" id="MF_00135">
    <property type="entry name" value="PRAI"/>
    <property type="match status" value="1"/>
</dbReference>
<dbReference type="Proteomes" id="UP000271241">
    <property type="component" value="Unassembled WGS sequence"/>
</dbReference>
<evidence type="ECO:0000256" key="4">
    <source>
        <dbReference type="ARBA" id="ARBA00004664"/>
    </source>
</evidence>
<dbReference type="STRING" id="78915.A0A4V1IWM5"/>
<dbReference type="Pfam" id="PF00218">
    <property type="entry name" value="IGPS"/>
    <property type="match status" value="1"/>
</dbReference>
<dbReference type="InterPro" id="IPR013798">
    <property type="entry name" value="Indole-3-glycerol_P_synth_dom"/>
</dbReference>
<keyword evidence="8 16" id="KW-0210">Decarboxylase</keyword>
<dbReference type="EC" id="4.1.1.48" evidence="16"/>
<dbReference type="InterPro" id="IPR017926">
    <property type="entry name" value="GATASE"/>
</dbReference>
<evidence type="ECO:0000256" key="15">
    <source>
        <dbReference type="ARBA" id="ARBA00047683"/>
    </source>
</evidence>
<dbReference type="InterPro" id="IPR029062">
    <property type="entry name" value="Class_I_gatase-like"/>
</dbReference>
<keyword evidence="14" id="KW-0511">Multifunctional enzyme</keyword>
<dbReference type="GO" id="GO:0004425">
    <property type="term" value="F:indole-3-glycerol-phosphate synthase activity"/>
    <property type="evidence" value="ECO:0007669"/>
    <property type="project" value="UniProtKB-UniRule"/>
</dbReference>
<evidence type="ECO:0000256" key="16">
    <source>
        <dbReference type="PIRNR" id="PIRNR001382"/>
    </source>
</evidence>
<evidence type="ECO:0000256" key="14">
    <source>
        <dbReference type="ARBA" id="ARBA00023268"/>
    </source>
</evidence>
<evidence type="ECO:0000256" key="5">
    <source>
        <dbReference type="ARBA" id="ARBA00004696"/>
    </source>
</evidence>
<dbReference type="GO" id="GO:0004049">
    <property type="term" value="F:anthranilate synthase activity"/>
    <property type="evidence" value="ECO:0007669"/>
    <property type="project" value="UniProtKB-UniRule"/>
</dbReference>
<evidence type="ECO:0000313" key="21">
    <source>
        <dbReference type="Proteomes" id="UP000271241"/>
    </source>
</evidence>
<dbReference type="Pfam" id="PF00117">
    <property type="entry name" value="GATase"/>
    <property type="match status" value="1"/>
</dbReference>
<dbReference type="PIRSF" id="PIRSF001382">
    <property type="entry name" value="TrpG-trpC-trpF"/>
    <property type="match status" value="1"/>
</dbReference>
<evidence type="ECO:0000256" key="9">
    <source>
        <dbReference type="ARBA" id="ARBA00022822"/>
    </source>
</evidence>
<dbReference type="NCBIfam" id="TIGR00566">
    <property type="entry name" value="trpG_papA"/>
    <property type="match status" value="1"/>
</dbReference>
<sequence>MVLVLIDNYDSFTWNVYQYLCSLGANVRVFRNDQTTVEAVAQLKPTHIVISPGPGHPSTDAGISKDVIRHFAGRVPVLGVCMGQQCIYEVFGGTVAFAGEIVHGKTSPLEHDGHGLFRGVAQGVQATRYHSLAGDPATLPSELMVTARTASGVIEGVRHRRLCVTGVQFHPESILSEGGMTMLENFLKMHAGTWAEQPEFGVVPDEDAKNAILAAVNAGEAGKTPSILRKIQQQRILDVAKAKAMPGRGEDHLRALVERGVCEPALNLYQRLRDSSRAGQPAVMAEVKRASPSKGNIDIEANAGLQARRYAEAGAAAISVLTEPTWFKGRLEDMRQARDAVAHFPNRPAILRKDFIVDTYQIYEARLYGADTVLLIVAILTDTELTRMLACARAIGMEPLVEVNSAEEMRRALAVGSRVIGVNNRSLHTFHVDPSTTTQLADLVPSDVILAALSGITARADVEPYLAAGASAVLVGEALMRAADPGAFIRSLSGTAPATILAADPHRQTPRVKICGVQSVEAALAAAEAGADFIGIVFAKTRRCVPLSTARAIVDAVRATASPSDADEKADAAPAGWFDFYAHSIDQARRPLLVGVFQNQSAAYVTRVAREVGLDMIQLHGDEPTELARLLPLPVIRAFHVPSQKDVGAAAAETAAALLCREVAREGYHALSLLDALVPGAAHQGGQGVAIDWSMAERVIGPADRTGRLPVILAGGLTAGNVAEAVQRLHPWAVDVSSGVETQGSKDLDKIRAFVKAAKASRA</sequence>
<evidence type="ECO:0000259" key="18">
    <source>
        <dbReference type="Pfam" id="PF00218"/>
    </source>
</evidence>
<evidence type="ECO:0000256" key="6">
    <source>
        <dbReference type="ARBA" id="ARBA00004873"/>
    </source>
</evidence>
<dbReference type="InterPro" id="IPR001240">
    <property type="entry name" value="PRAI_dom"/>
</dbReference>
<dbReference type="InterPro" id="IPR016302">
    <property type="entry name" value="Anthranilate_synth_II"/>
</dbReference>
<dbReference type="InterPro" id="IPR011060">
    <property type="entry name" value="RibuloseP-bd_barrel"/>
</dbReference>
<evidence type="ECO:0000256" key="1">
    <source>
        <dbReference type="ARBA" id="ARBA00001164"/>
    </source>
</evidence>
<dbReference type="PRINTS" id="PR00096">
    <property type="entry name" value="GATASE"/>
</dbReference>
<dbReference type="UniPathway" id="UPA00035">
    <property type="reaction ID" value="UER00040"/>
</dbReference>
<dbReference type="PANTHER" id="PTHR43418:SF4">
    <property type="entry name" value="MULTIFUNCTIONAL TRYPTOPHAN BIOSYNTHESIS PROTEIN"/>
    <property type="match status" value="1"/>
</dbReference>